<feature type="domain" description="Protein kinase" evidence="6">
    <location>
        <begin position="201"/>
        <end position="498"/>
    </location>
</feature>
<feature type="region of interest" description="Disordered" evidence="5">
    <location>
        <begin position="504"/>
        <end position="523"/>
    </location>
</feature>
<keyword evidence="8" id="KW-1185">Reference proteome</keyword>
<comment type="caution">
    <text evidence="7">The sequence shown here is derived from an EMBL/GenBank/DDBJ whole genome shotgun (WGS) entry which is preliminary data.</text>
</comment>
<dbReference type="GO" id="GO:0005737">
    <property type="term" value="C:cytoplasm"/>
    <property type="evidence" value="ECO:0007669"/>
    <property type="project" value="TreeGrafter"/>
</dbReference>
<accession>A0A1G4IF89</accession>
<feature type="coiled-coil region" evidence="4">
    <location>
        <begin position="239"/>
        <end position="266"/>
    </location>
</feature>
<dbReference type="PROSITE" id="PS00107">
    <property type="entry name" value="PROTEIN_KINASE_ATP"/>
    <property type="match status" value="1"/>
</dbReference>
<evidence type="ECO:0000259" key="6">
    <source>
        <dbReference type="PROSITE" id="PS50011"/>
    </source>
</evidence>
<organism evidence="7 8">
    <name type="scientific">Trypanosoma equiperdum</name>
    <dbReference type="NCBI Taxonomy" id="5694"/>
    <lineage>
        <taxon>Eukaryota</taxon>
        <taxon>Discoba</taxon>
        <taxon>Euglenozoa</taxon>
        <taxon>Kinetoplastea</taxon>
        <taxon>Metakinetoplastina</taxon>
        <taxon>Trypanosomatida</taxon>
        <taxon>Trypanosomatidae</taxon>
        <taxon>Trypanosoma</taxon>
    </lineage>
</organism>
<dbReference type="GO" id="GO:0035556">
    <property type="term" value="P:intracellular signal transduction"/>
    <property type="evidence" value="ECO:0007669"/>
    <property type="project" value="TreeGrafter"/>
</dbReference>
<keyword evidence="7" id="KW-0418">Kinase</keyword>
<keyword evidence="1 3" id="KW-0547">Nucleotide-binding</keyword>
<dbReference type="Gene3D" id="3.30.200.20">
    <property type="entry name" value="Phosphorylase Kinase, domain 1"/>
    <property type="match status" value="1"/>
</dbReference>
<keyword evidence="2 3" id="KW-0067">ATP-binding</keyword>
<name>A0A1G4IF89_TRYEQ</name>
<dbReference type="InterPro" id="IPR008271">
    <property type="entry name" value="Ser/Thr_kinase_AS"/>
</dbReference>
<gene>
    <name evidence="7" type="ORF">TEOVI_000237400</name>
</gene>
<dbReference type="EMBL" id="CZPT02001525">
    <property type="protein sequence ID" value="SCU70799.1"/>
    <property type="molecule type" value="Genomic_DNA"/>
</dbReference>
<dbReference type="PANTHER" id="PTHR24346:SF30">
    <property type="entry name" value="MATERNAL EMBRYONIC LEUCINE ZIPPER KINASE"/>
    <property type="match status" value="1"/>
</dbReference>
<dbReference type="SMART" id="SM00220">
    <property type="entry name" value="S_TKc"/>
    <property type="match status" value="1"/>
</dbReference>
<dbReference type="Gene3D" id="1.10.510.10">
    <property type="entry name" value="Transferase(Phosphotransferase) domain 1"/>
    <property type="match status" value="1"/>
</dbReference>
<keyword evidence="7" id="KW-0723">Serine/threonine-protein kinase</keyword>
<dbReference type="VEuPathDB" id="TriTrypDB:TEOVI_000237400"/>
<dbReference type="GeneID" id="92376314"/>
<dbReference type="SUPFAM" id="SSF56112">
    <property type="entry name" value="Protein kinase-like (PK-like)"/>
    <property type="match status" value="1"/>
</dbReference>
<dbReference type="EC" id="2.7.1.-" evidence="7"/>
<dbReference type="PROSITE" id="PS00108">
    <property type="entry name" value="PROTEIN_KINASE_ST"/>
    <property type="match status" value="1"/>
</dbReference>
<dbReference type="InterPro" id="IPR000719">
    <property type="entry name" value="Prot_kinase_dom"/>
</dbReference>
<dbReference type="GO" id="GO:0004674">
    <property type="term" value="F:protein serine/threonine kinase activity"/>
    <property type="evidence" value="ECO:0007669"/>
    <property type="project" value="UniProtKB-KW"/>
</dbReference>
<evidence type="ECO:0000256" key="1">
    <source>
        <dbReference type="ARBA" id="ARBA00022741"/>
    </source>
</evidence>
<dbReference type="InterPro" id="IPR011009">
    <property type="entry name" value="Kinase-like_dom_sf"/>
</dbReference>
<evidence type="ECO:0000256" key="3">
    <source>
        <dbReference type="PROSITE-ProRule" id="PRU10141"/>
    </source>
</evidence>
<dbReference type="InterPro" id="IPR017441">
    <property type="entry name" value="Protein_kinase_ATP_BS"/>
</dbReference>
<keyword evidence="4" id="KW-0175">Coiled coil</keyword>
<dbReference type="PROSITE" id="PS50011">
    <property type="entry name" value="PROTEIN_KINASE_DOM"/>
    <property type="match status" value="1"/>
</dbReference>
<dbReference type="Proteomes" id="UP000195570">
    <property type="component" value="Unassembled WGS sequence"/>
</dbReference>
<dbReference type="CDD" id="cd14008">
    <property type="entry name" value="STKc_LKB1_CaMKK"/>
    <property type="match status" value="1"/>
</dbReference>
<feature type="binding site" evidence="3">
    <location>
        <position position="230"/>
    </location>
    <ligand>
        <name>ATP</name>
        <dbReference type="ChEBI" id="CHEBI:30616"/>
    </ligand>
</feature>
<sequence>MNTFKGDGKDSSLLFSWTDVGTAPARLPVYSAKRDERSQYVNSKGSESTGGTPAEPQKLAVGERLRATRTKPHNRSGEELTSPSRSKESQVLSTYMGGGKIGIWPLSVYGVDVFSDLSALLPQTRALEMSEQAECADTPTPASLHPEDYSAMRPLGSLSMRSDDSSKEEWKLPLLIPRGDMVTKHASVSHWIEGTTILNEYALLKSVGKGTSGKVRLAYSLSRNESVAIKVIPRPREKRRAIETACNSATARMEALQREIRVMKQLRHKSIVSLFEVIDDPDTEKLYIVMQYIDNGPIARLDREGNCDPIPPEDLTNYARQILAGMEYLQRHGIVHRDIKPENILVNSKKCAFISDFGVAAILGDDEMCLHRFEGTPLFMPPEVFCSVDPSPCVGDVGADGTNNANSVHNGRSGKSDVRKQLLFAMDVWSLGVTFYTLLVGSVPFKTIGDIQNTLQSPVVIPDVVPESWRLILQWMLSPLPEHRPTVSELRLRVKKMIRQDVAKQRSEVMNSSESQKCPGGCSAPTSPLPFDLHRPAPAAGPPSAWQCKSWGHPVTREHIVERAPMANNTPYDSLISYSEANASPAGEGCLQVQESTYHARRWNPTIA</sequence>
<reference evidence="7" key="1">
    <citation type="submission" date="2016-09" db="EMBL/GenBank/DDBJ databases">
        <authorList>
            <person name="Hebert L."/>
            <person name="Moumen B."/>
        </authorList>
    </citation>
    <scope>NUCLEOTIDE SEQUENCE [LARGE SCALE GENOMIC DNA]</scope>
    <source>
        <strain evidence="7">OVI</strain>
    </source>
</reference>
<dbReference type="RefSeq" id="XP_067081558.1">
    <property type="nucleotide sequence ID" value="XM_067225457.1"/>
</dbReference>
<evidence type="ECO:0000313" key="8">
    <source>
        <dbReference type="Proteomes" id="UP000195570"/>
    </source>
</evidence>
<dbReference type="PANTHER" id="PTHR24346">
    <property type="entry name" value="MAP/MICROTUBULE AFFINITY-REGULATING KINASE"/>
    <property type="match status" value="1"/>
</dbReference>
<dbReference type="Pfam" id="PF00069">
    <property type="entry name" value="Pkinase"/>
    <property type="match status" value="1"/>
</dbReference>
<evidence type="ECO:0000313" key="7">
    <source>
        <dbReference type="EMBL" id="SCU70799.1"/>
    </source>
</evidence>
<evidence type="ECO:0000256" key="2">
    <source>
        <dbReference type="ARBA" id="ARBA00022840"/>
    </source>
</evidence>
<feature type="region of interest" description="Disordered" evidence="5">
    <location>
        <begin position="34"/>
        <end position="90"/>
    </location>
</feature>
<dbReference type="GO" id="GO:0005524">
    <property type="term" value="F:ATP binding"/>
    <property type="evidence" value="ECO:0007669"/>
    <property type="project" value="UniProtKB-UniRule"/>
</dbReference>
<dbReference type="AlphaFoldDB" id="A0A1G4IF89"/>
<feature type="compositionally biased region" description="Polar residues" evidence="5">
    <location>
        <begin position="79"/>
        <end position="90"/>
    </location>
</feature>
<evidence type="ECO:0000256" key="4">
    <source>
        <dbReference type="SAM" id="Coils"/>
    </source>
</evidence>
<protein>
    <submittedName>
        <fullName evidence="7">Serine/threonine protein kinase, putative</fullName>
        <ecNumber evidence="7">2.7.1.-</ecNumber>
    </submittedName>
</protein>
<feature type="compositionally biased region" description="Polar residues" evidence="5">
    <location>
        <begin position="39"/>
        <end position="51"/>
    </location>
</feature>
<keyword evidence="7" id="KW-0808">Transferase</keyword>
<evidence type="ECO:0000256" key="5">
    <source>
        <dbReference type="SAM" id="MobiDB-lite"/>
    </source>
</evidence>
<proteinExistence type="predicted"/>